<keyword evidence="4" id="KW-0255">Endonuclease</keyword>
<name>A0AAW1I9N7_POPJA</name>
<evidence type="ECO:0000256" key="5">
    <source>
        <dbReference type="ARBA" id="ARBA00022801"/>
    </source>
</evidence>
<dbReference type="GO" id="GO:0004519">
    <property type="term" value="F:endonuclease activity"/>
    <property type="evidence" value="ECO:0007669"/>
    <property type="project" value="UniProtKB-KW"/>
</dbReference>
<organism evidence="8 9">
    <name type="scientific">Popillia japonica</name>
    <name type="common">Japanese beetle</name>
    <dbReference type="NCBI Taxonomy" id="7064"/>
    <lineage>
        <taxon>Eukaryota</taxon>
        <taxon>Metazoa</taxon>
        <taxon>Ecdysozoa</taxon>
        <taxon>Arthropoda</taxon>
        <taxon>Hexapoda</taxon>
        <taxon>Insecta</taxon>
        <taxon>Pterygota</taxon>
        <taxon>Neoptera</taxon>
        <taxon>Endopterygota</taxon>
        <taxon>Coleoptera</taxon>
        <taxon>Polyphaga</taxon>
        <taxon>Scarabaeiformia</taxon>
        <taxon>Scarabaeidae</taxon>
        <taxon>Rutelinae</taxon>
        <taxon>Popillia</taxon>
    </lineage>
</organism>
<evidence type="ECO:0000256" key="3">
    <source>
        <dbReference type="ARBA" id="ARBA00022722"/>
    </source>
</evidence>
<gene>
    <name evidence="8" type="ORF">QE152_g37710</name>
</gene>
<sequence length="155" mass="18214">MQVRWALVPFYYRNRNVLAIYSPDLDTELHCDASAVGFGAILLQKQECGEFRPVFYFSKRTTPCESKYHSFELECLAVVHAIRRFHVYLFGKPFRIVTDCDSFRLTLAKKDINPRIARWAMMLQDYDYTVVHRPGKRMAHVDALKILIHELRDGQ</sequence>
<dbReference type="PANTHER" id="PTHR34072">
    <property type="entry name" value="ENZYMATIC POLYPROTEIN-RELATED"/>
    <property type="match status" value="1"/>
</dbReference>
<dbReference type="GO" id="GO:0003964">
    <property type="term" value="F:RNA-directed DNA polymerase activity"/>
    <property type="evidence" value="ECO:0007669"/>
    <property type="project" value="UniProtKB-KW"/>
</dbReference>
<dbReference type="Gene3D" id="3.10.20.370">
    <property type="match status" value="1"/>
</dbReference>
<dbReference type="InterPro" id="IPR043502">
    <property type="entry name" value="DNA/RNA_pol_sf"/>
</dbReference>
<dbReference type="EMBL" id="JASPKY010000754">
    <property type="protein sequence ID" value="KAK9685737.1"/>
    <property type="molecule type" value="Genomic_DNA"/>
</dbReference>
<keyword evidence="5" id="KW-0378">Hydrolase</keyword>
<evidence type="ECO:0000256" key="2">
    <source>
        <dbReference type="ARBA" id="ARBA00022695"/>
    </source>
</evidence>
<evidence type="ECO:0000256" key="4">
    <source>
        <dbReference type="ARBA" id="ARBA00022759"/>
    </source>
</evidence>
<dbReference type="CDD" id="cd09274">
    <property type="entry name" value="RNase_HI_RT_Ty3"/>
    <property type="match status" value="1"/>
</dbReference>
<dbReference type="Proteomes" id="UP001458880">
    <property type="component" value="Unassembled WGS sequence"/>
</dbReference>
<dbReference type="Pfam" id="PF17917">
    <property type="entry name" value="RT_RNaseH"/>
    <property type="match status" value="1"/>
</dbReference>
<evidence type="ECO:0000259" key="7">
    <source>
        <dbReference type="Pfam" id="PF17917"/>
    </source>
</evidence>
<proteinExistence type="predicted"/>
<accession>A0AAW1I9N7</accession>
<feature type="domain" description="Reverse transcriptase RNase H-like" evidence="7">
    <location>
        <begin position="23"/>
        <end position="126"/>
    </location>
</feature>
<keyword evidence="3" id="KW-0540">Nuclease</keyword>
<dbReference type="InterPro" id="IPR041373">
    <property type="entry name" value="RT_RNaseH"/>
</dbReference>
<dbReference type="FunFam" id="3.10.20.370:FF:000001">
    <property type="entry name" value="Retrovirus-related Pol polyprotein from transposon 17.6-like protein"/>
    <property type="match status" value="1"/>
</dbReference>
<evidence type="ECO:0000256" key="6">
    <source>
        <dbReference type="ARBA" id="ARBA00022918"/>
    </source>
</evidence>
<comment type="caution">
    <text evidence="8">The sequence shown here is derived from an EMBL/GenBank/DDBJ whole genome shotgun (WGS) entry which is preliminary data.</text>
</comment>
<keyword evidence="2" id="KW-0548">Nucleotidyltransferase</keyword>
<evidence type="ECO:0000313" key="9">
    <source>
        <dbReference type="Proteomes" id="UP001458880"/>
    </source>
</evidence>
<protein>
    <submittedName>
        <fullName evidence="8">RNase H-like domain found in reverse transcriptase</fullName>
    </submittedName>
</protein>
<dbReference type="PANTHER" id="PTHR34072:SF52">
    <property type="entry name" value="RIBONUCLEASE H"/>
    <property type="match status" value="1"/>
</dbReference>
<dbReference type="AlphaFoldDB" id="A0AAW1I9N7"/>
<reference evidence="8 9" key="1">
    <citation type="journal article" date="2024" name="BMC Genomics">
        <title>De novo assembly and annotation of Popillia japonica's genome with initial clues to its potential as an invasive pest.</title>
        <authorList>
            <person name="Cucini C."/>
            <person name="Boschi S."/>
            <person name="Funari R."/>
            <person name="Cardaioli E."/>
            <person name="Iannotti N."/>
            <person name="Marturano G."/>
            <person name="Paoli F."/>
            <person name="Bruttini M."/>
            <person name="Carapelli A."/>
            <person name="Frati F."/>
            <person name="Nardi F."/>
        </authorList>
    </citation>
    <scope>NUCLEOTIDE SEQUENCE [LARGE SCALE GENOMIC DNA]</scope>
    <source>
        <strain evidence="8">DMR45628</strain>
    </source>
</reference>
<keyword evidence="1" id="KW-0808">Transferase</keyword>
<evidence type="ECO:0000256" key="1">
    <source>
        <dbReference type="ARBA" id="ARBA00022679"/>
    </source>
</evidence>
<evidence type="ECO:0000313" key="8">
    <source>
        <dbReference type="EMBL" id="KAK9685737.1"/>
    </source>
</evidence>
<keyword evidence="9" id="KW-1185">Reference proteome</keyword>
<dbReference type="SUPFAM" id="SSF56672">
    <property type="entry name" value="DNA/RNA polymerases"/>
    <property type="match status" value="1"/>
</dbReference>
<keyword evidence="6 8" id="KW-0695">RNA-directed DNA polymerase</keyword>
<dbReference type="GO" id="GO:0016787">
    <property type="term" value="F:hydrolase activity"/>
    <property type="evidence" value="ECO:0007669"/>
    <property type="project" value="UniProtKB-KW"/>
</dbReference>